<dbReference type="SUPFAM" id="SSF56281">
    <property type="entry name" value="Metallo-hydrolase/oxidoreductase"/>
    <property type="match status" value="1"/>
</dbReference>
<evidence type="ECO:0000259" key="2">
    <source>
        <dbReference type="SMART" id="SM00849"/>
    </source>
</evidence>
<feature type="chain" id="PRO_5030690922" evidence="1">
    <location>
        <begin position="25"/>
        <end position="296"/>
    </location>
</feature>
<dbReference type="Gene3D" id="3.60.15.10">
    <property type="entry name" value="Ribonuclease Z/Hydroxyacylglutathione hydrolase-like"/>
    <property type="match status" value="1"/>
</dbReference>
<dbReference type="NCBIfam" id="NF012229">
    <property type="entry name" value="bla_class_B_core"/>
    <property type="match status" value="1"/>
</dbReference>
<dbReference type="SMART" id="SM00849">
    <property type="entry name" value="Lactamase_B"/>
    <property type="match status" value="1"/>
</dbReference>
<reference evidence="3 4" key="1">
    <citation type="submission" date="2020-08" db="EMBL/GenBank/DDBJ databases">
        <title>Genomic Encyclopedia of Type Strains, Phase IV (KMG-IV): sequencing the most valuable type-strain genomes for metagenomic binning, comparative biology and taxonomic classification.</title>
        <authorList>
            <person name="Goeker M."/>
        </authorList>
    </citation>
    <scope>NUCLEOTIDE SEQUENCE [LARGE SCALE GENOMIC DNA]</scope>
    <source>
        <strain evidence="3 4">DSM 14552</strain>
    </source>
</reference>
<organism evidence="3 4">
    <name type="scientific">Novosphingobium hassiacum</name>
    <dbReference type="NCBI Taxonomy" id="173676"/>
    <lineage>
        <taxon>Bacteria</taxon>
        <taxon>Pseudomonadati</taxon>
        <taxon>Pseudomonadota</taxon>
        <taxon>Alphaproteobacteria</taxon>
        <taxon>Sphingomonadales</taxon>
        <taxon>Sphingomonadaceae</taxon>
        <taxon>Novosphingobium</taxon>
    </lineage>
</organism>
<dbReference type="AlphaFoldDB" id="A0A7W5ZUP5"/>
<evidence type="ECO:0000313" key="3">
    <source>
        <dbReference type="EMBL" id="MBB3860303.1"/>
    </source>
</evidence>
<evidence type="ECO:0000313" key="4">
    <source>
        <dbReference type="Proteomes" id="UP000562395"/>
    </source>
</evidence>
<comment type="caution">
    <text evidence="3">The sequence shown here is derived from an EMBL/GenBank/DDBJ whole genome shotgun (WGS) entry which is preliminary data.</text>
</comment>
<dbReference type="GO" id="GO:0008800">
    <property type="term" value="F:beta-lactamase activity"/>
    <property type="evidence" value="ECO:0007669"/>
    <property type="project" value="UniProtKB-EC"/>
</dbReference>
<dbReference type="Pfam" id="PF00753">
    <property type="entry name" value="Lactamase_B"/>
    <property type="match status" value="1"/>
</dbReference>
<proteinExistence type="predicted"/>
<dbReference type="NCBIfam" id="NF033105">
    <property type="entry name" value="bla_subclass_B3"/>
    <property type="match status" value="1"/>
</dbReference>
<feature type="signal peptide" evidence="1">
    <location>
        <begin position="1"/>
        <end position="24"/>
    </location>
</feature>
<evidence type="ECO:0000256" key="1">
    <source>
        <dbReference type="SAM" id="SignalP"/>
    </source>
</evidence>
<sequence length="296" mass="31890">MSIRLPLFFATAFIASGSALPALAAPDAADPAAGRRFVEQCKGKESFDDPAPPVHIYGNVWYVGTCNVTVLLLTSPKGHVLVDAATEGAVPQVLANIRTAGFNPKDVRWIVSSHEHFDHVGGLAALKRATGAKVVARAEAVRVLRSGKVNPADPQFQEIHGSAPVRPDKVMKDGQVLVAGPLRLTMIATPGHTEGSTSWTWQSCEGADCRKFTYLDSLTALPLGTYRFADHPERVAMFRKTFDMVDKMDCGVVLTPHPSASAMAERMSGAEPLYEDEDCRVIVKSARARLDTALLP</sequence>
<keyword evidence="3" id="KW-0378">Hydrolase</keyword>
<dbReference type="Proteomes" id="UP000562395">
    <property type="component" value="Unassembled WGS sequence"/>
</dbReference>
<dbReference type="EC" id="3.5.2.6" evidence="3"/>
<name>A0A7W5ZUP5_9SPHN</name>
<dbReference type="InterPro" id="IPR036866">
    <property type="entry name" value="RibonucZ/Hydroxyglut_hydro"/>
</dbReference>
<dbReference type="InterPro" id="IPR001279">
    <property type="entry name" value="Metallo-B-lactamas"/>
</dbReference>
<dbReference type="PANTHER" id="PTHR42951">
    <property type="entry name" value="METALLO-BETA-LACTAMASE DOMAIN-CONTAINING"/>
    <property type="match status" value="1"/>
</dbReference>
<accession>A0A7W5ZUP5</accession>
<dbReference type="CDD" id="cd16315">
    <property type="entry name" value="EVM-1-like_MBL-B3"/>
    <property type="match status" value="1"/>
</dbReference>
<feature type="domain" description="Metallo-beta-lactamase" evidence="2">
    <location>
        <begin position="67"/>
        <end position="257"/>
    </location>
</feature>
<gene>
    <name evidence="3" type="ORF">GGQ88_001569</name>
</gene>
<dbReference type="PANTHER" id="PTHR42951:SF17">
    <property type="entry name" value="METALLO-BETA-LACTAMASE DOMAIN-CONTAINING PROTEIN"/>
    <property type="match status" value="1"/>
</dbReference>
<keyword evidence="1" id="KW-0732">Signal</keyword>
<dbReference type="EMBL" id="JACICY010000003">
    <property type="protein sequence ID" value="MBB3860303.1"/>
    <property type="molecule type" value="Genomic_DNA"/>
</dbReference>
<dbReference type="InterPro" id="IPR050855">
    <property type="entry name" value="NDM-1-like"/>
</dbReference>
<keyword evidence="4" id="KW-1185">Reference proteome</keyword>
<dbReference type="RefSeq" id="WP_183612581.1">
    <property type="nucleotide sequence ID" value="NZ_JACICY010000003.1"/>
</dbReference>
<protein>
    <submittedName>
        <fullName evidence="3">Metallo-beta-lactamase class B</fullName>
        <ecNumber evidence="3">3.5.2.6</ecNumber>
    </submittedName>
</protein>